<dbReference type="SUPFAM" id="SSF53448">
    <property type="entry name" value="Nucleotide-diphospho-sugar transferases"/>
    <property type="match status" value="1"/>
</dbReference>
<dbReference type="EMBL" id="MK250089">
    <property type="protein sequence ID" value="QDY52270.1"/>
    <property type="molecule type" value="Genomic_DNA"/>
</dbReference>
<name>A0A5B8HYC8_9VIRU</name>
<accession>A0A5B8HYC8</accession>
<dbReference type="InterPro" id="IPR029044">
    <property type="entry name" value="Nucleotide-diphossugar_trans"/>
</dbReference>
<organism evidence="1">
    <name type="scientific">Mimiviridae sp. ChoanoV1</name>
    <dbReference type="NCBI Taxonomy" id="2596887"/>
    <lineage>
        <taxon>Viruses</taxon>
        <taxon>Varidnaviria</taxon>
        <taxon>Bamfordvirae</taxon>
        <taxon>Nucleocytoviricota</taxon>
        <taxon>Megaviricetes</taxon>
        <taxon>Imitervirales</taxon>
        <taxon>Schizomimiviridae</taxon>
    </lineage>
</organism>
<sequence>MDIIKEYIIFYTIIKGNVPKKNHIMENITQIILERNLENKLQFIKSPLNLNNIDILYIIKNGEVYLKNYFNKIVESLNNFDNIRFYLYENNSTDSTKKLLSRLDNQCFNIKSENIKNNTNKKYFRYKNILNARNKLLKFYKDNILLEKNIINLKFQWIVLADIDIIYNYKTIEKLFENINLYPDGVMFCANTDYISKNNIQNKYYDILALNYGKYFSLYGHNYIDMNNLLYKNDITEIETGFGGLAIIRKDVYLKNFLENKIPNCTNQFNAFKQNFICEHWNSCYNIRKHGKIYFVKDAKALWIEEKYYKNIDLINNYINKLELL</sequence>
<protein>
    <submittedName>
        <fullName evidence="1">Uncharacterized protein</fullName>
    </submittedName>
</protein>
<gene>
    <name evidence="1" type="ORF">5_67</name>
</gene>
<evidence type="ECO:0000313" key="1">
    <source>
        <dbReference type="EMBL" id="QDY52270.1"/>
    </source>
</evidence>
<reference evidence="1" key="1">
    <citation type="submission" date="2018-11" db="EMBL/GenBank/DDBJ databases">
        <title>A distinct lineage of giant viruses engineers rhodopsin photosystems in predatory marine eukaryotes.</title>
        <authorList>
            <person name="Needham D.M."/>
            <person name="Yoshizawa S."/>
            <person name="Hosaka T."/>
            <person name="Poirier C."/>
            <person name="Choi C.-J."/>
            <person name="Hehenberger E."/>
            <person name="Irwin N.A.T."/>
            <person name="Wilken S."/>
            <person name="Yung C.-M."/>
            <person name="Bachy C."/>
            <person name="Kurihara R."/>
            <person name="Nakajima Y."/>
            <person name="Kojima K."/>
            <person name="Kimura-Someya T."/>
            <person name="Leonard G."/>
            <person name="Malmstrom R.R."/>
            <person name="Mende D."/>
            <person name="Olson D.K."/>
            <person name="Sudo Y."/>
            <person name="Sudek S."/>
            <person name="Richards T.A."/>
            <person name="DeLong E.F."/>
            <person name="Keeling P.J."/>
            <person name="Santoro A.E."/>
            <person name="Shirouzu M."/>
            <person name="Iwasaki W."/>
            <person name="Worden A.Z."/>
        </authorList>
    </citation>
    <scope>NUCLEOTIDE SEQUENCE</scope>
</reference>
<proteinExistence type="predicted"/>